<dbReference type="Pfam" id="PF04397">
    <property type="entry name" value="LytTR"/>
    <property type="match status" value="1"/>
</dbReference>
<feature type="domain" description="HTH LytTR-type" evidence="1">
    <location>
        <begin position="11"/>
        <end position="117"/>
    </location>
</feature>
<dbReference type="Proteomes" id="UP000061809">
    <property type="component" value="Chromosome"/>
</dbReference>
<protein>
    <submittedName>
        <fullName evidence="2">LytTr DNA-binding domain protein</fullName>
    </submittedName>
</protein>
<sequence>MKRQIIISSTNELVRVLPQRIVYVSSDGNYSTMVLHDKTEHLFTFNLSHFQKIIETQLKEDACTFIRIGKSIIINKEYIYKINMGKQLLVLSDMALNDAFKLSASKEALRQLKLLLEKEISK</sequence>
<accession>A0A0P0GGX0</accession>
<reference evidence="2 3" key="1">
    <citation type="journal article" date="2015" name="Science">
        <title>Genetic determinants of in vivo fitness and diet responsiveness in multiple human gut Bacteroides.</title>
        <authorList>
            <person name="Wu M."/>
            <person name="McNulty N.P."/>
            <person name="Rodionov D.A."/>
            <person name="Khoroshkin M.S."/>
            <person name="Griffin N.W."/>
            <person name="Cheng J."/>
            <person name="Latreille P."/>
            <person name="Kerstetter R.A."/>
            <person name="Terrapon N."/>
            <person name="Henrissat B."/>
            <person name="Osterman A.L."/>
            <person name="Gordon J.I."/>
        </authorList>
    </citation>
    <scope>NUCLEOTIDE SEQUENCE [LARGE SCALE GENOMIC DNA]</scope>
    <source>
        <strain evidence="2 3">WH2</strain>
    </source>
</reference>
<organism evidence="2 3">
    <name type="scientific">Bacteroides cellulosilyticus</name>
    <dbReference type="NCBI Taxonomy" id="246787"/>
    <lineage>
        <taxon>Bacteria</taxon>
        <taxon>Pseudomonadati</taxon>
        <taxon>Bacteroidota</taxon>
        <taxon>Bacteroidia</taxon>
        <taxon>Bacteroidales</taxon>
        <taxon>Bacteroidaceae</taxon>
        <taxon>Bacteroides</taxon>
    </lineage>
</organism>
<evidence type="ECO:0000259" key="1">
    <source>
        <dbReference type="SMART" id="SM00850"/>
    </source>
</evidence>
<dbReference type="AlphaFoldDB" id="A0A0P0GGX0"/>
<proteinExistence type="predicted"/>
<dbReference type="InterPro" id="IPR007492">
    <property type="entry name" value="LytTR_DNA-bd_dom"/>
</dbReference>
<gene>
    <name evidence="2" type="ORF">BcellWH2_01977</name>
</gene>
<evidence type="ECO:0000313" key="2">
    <source>
        <dbReference type="EMBL" id="ALJ59222.1"/>
    </source>
</evidence>
<dbReference type="EMBL" id="CP012801">
    <property type="protein sequence ID" value="ALJ59222.1"/>
    <property type="molecule type" value="Genomic_DNA"/>
</dbReference>
<dbReference type="RefSeq" id="WP_029429213.1">
    <property type="nucleotide sequence ID" value="NZ_CP012801.1"/>
</dbReference>
<dbReference type="Gene3D" id="2.40.50.1020">
    <property type="entry name" value="LytTr DNA-binding domain"/>
    <property type="match status" value="1"/>
</dbReference>
<dbReference type="KEGG" id="bcel:BcellWH2_01977"/>
<keyword evidence="2" id="KW-0238">DNA-binding</keyword>
<dbReference type="PATRIC" id="fig|246787.4.peg.2033"/>
<dbReference type="GO" id="GO:0003677">
    <property type="term" value="F:DNA binding"/>
    <property type="evidence" value="ECO:0007669"/>
    <property type="project" value="UniProtKB-KW"/>
</dbReference>
<name>A0A0P0GGX0_9BACE</name>
<evidence type="ECO:0000313" key="3">
    <source>
        <dbReference type="Proteomes" id="UP000061809"/>
    </source>
</evidence>
<dbReference type="SMART" id="SM00850">
    <property type="entry name" value="LytTR"/>
    <property type="match status" value="1"/>
</dbReference>